<organism evidence="5 6">
    <name type="scientific">Oryzias sinensis</name>
    <name type="common">Chinese medaka</name>
    <dbReference type="NCBI Taxonomy" id="183150"/>
    <lineage>
        <taxon>Eukaryota</taxon>
        <taxon>Metazoa</taxon>
        <taxon>Chordata</taxon>
        <taxon>Craniata</taxon>
        <taxon>Vertebrata</taxon>
        <taxon>Euteleostomi</taxon>
        <taxon>Actinopterygii</taxon>
        <taxon>Neopterygii</taxon>
        <taxon>Teleostei</taxon>
        <taxon>Neoteleostei</taxon>
        <taxon>Acanthomorphata</taxon>
        <taxon>Ovalentaria</taxon>
        <taxon>Atherinomorphae</taxon>
        <taxon>Beloniformes</taxon>
        <taxon>Adrianichthyidae</taxon>
        <taxon>Oryziinae</taxon>
        <taxon>Oryzias</taxon>
    </lineage>
</organism>
<dbReference type="GO" id="GO:0070979">
    <property type="term" value="P:protein K11-linked ubiquitination"/>
    <property type="evidence" value="ECO:0007669"/>
    <property type="project" value="TreeGrafter"/>
</dbReference>
<reference evidence="5" key="2">
    <citation type="submission" date="2025-09" db="UniProtKB">
        <authorList>
            <consortium name="Ensembl"/>
        </authorList>
    </citation>
    <scope>IDENTIFICATION</scope>
</reference>
<dbReference type="GeneTree" id="ENSGT00390000018674"/>
<proteinExistence type="predicted"/>
<reference evidence="5" key="1">
    <citation type="submission" date="2025-08" db="UniProtKB">
        <authorList>
            <consortium name="Ensembl"/>
        </authorList>
    </citation>
    <scope>IDENTIFICATION</scope>
</reference>
<name>A0A8C8DSB2_9TELE</name>
<evidence type="ECO:0000256" key="1">
    <source>
        <dbReference type="ARBA" id="ARBA00022618"/>
    </source>
</evidence>
<keyword evidence="1" id="KW-0132">Cell division</keyword>
<accession>A0A8C8DSB2</accession>
<dbReference type="GO" id="GO:0051301">
    <property type="term" value="P:cell division"/>
    <property type="evidence" value="ECO:0007669"/>
    <property type="project" value="UniProtKB-KW"/>
</dbReference>
<dbReference type="GO" id="GO:0045842">
    <property type="term" value="P:positive regulation of mitotic metaphase/anaphase transition"/>
    <property type="evidence" value="ECO:0007669"/>
    <property type="project" value="TreeGrafter"/>
</dbReference>
<keyword evidence="6" id="KW-1185">Reference proteome</keyword>
<keyword evidence="4" id="KW-0131">Cell cycle</keyword>
<keyword evidence="2" id="KW-0498">Mitosis</keyword>
<evidence type="ECO:0000256" key="4">
    <source>
        <dbReference type="ARBA" id="ARBA00023306"/>
    </source>
</evidence>
<dbReference type="AlphaFoldDB" id="A0A8C8DSB2"/>
<evidence type="ECO:0000256" key="3">
    <source>
        <dbReference type="ARBA" id="ARBA00022786"/>
    </source>
</evidence>
<evidence type="ECO:0000256" key="2">
    <source>
        <dbReference type="ARBA" id="ARBA00022776"/>
    </source>
</evidence>
<dbReference type="PANTHER" id="PTHR12830">
    <property type="entry name" value="ANAPHASE-PROMOTING COMPLEX SUBUNIT 5"/>
    <property type="match status" value="1"/>
</dbReference>
<protein>
    <submittedName>
        <fullName evidence="5">Uncharacterized protein</fullName>
    </submittedName>
</protein>
<evidence type="ECO:0000313" key="5">
    <source>
        <dbReference type="Ensembl" id="ENSOSIP00000025964.1"/>
    </source>
</evidence>
<sequence length="177" mass="20134">LTSSVEVRIVKLLENKQSYNFWMLCDLKIQFDRHMNKGKYLLAEPLVAAISALNKTEGLYRKAQVLKALNRSTEAHKILQQLQVHCERTKCTEIIIRAMLSMAEHHWESSGFSTALPLVLQALALAREHHLQALASETILHLAFTQVTASRDSDCIQALELVQFSSRWAVLQVLIKK</sequence>
<evidence type="ECO:0000313" key="6">
    <source>
        <dbReference type="Proteomes" id="UP000694383"/>
    </source>
</evidence>
<dbReference type="GO" id="GO:0005680">
    <property type="term" value="C:anaphase-promoting complex"/>
    <property type="evidence" value="ECO:0007669"/>
    <property type="project" value="InterPro"/>
</dbReference>
<dbReference type="InterPro" id="IPR037679">
    <property type="entry name" value="Apc5"/>
</dbReference>
<keyword evidence="3" id="KW-0833">Ubl conjugation pathway</keyword>
<dbReference type="Proteomes" id="UP000694383">
    <property type="component" value="Unplaced"/>
</dbReference>
<dbReference type="Ensembl" id="ENSOSIT00000027378.1">
    <property type="protein sequence ID" value="ENSOSIP00000025964.1"/>
    <property type="gene ID" value="ENSOSIG00000013592.1"/>
</dbReference>
<dbReference type="GO" id="GO:0031145">
    <property type="term" value="P:anaphase-promoting complex-dependent catabolic process"/>
    <property type="evidence" value="ECO:0007669"/>
    <property type="project" value="TreeGrafter"/>
</dbReference>
<dbReference type="PANTHER" id="PTHR12830:SF9">
    <property type="entry name" value="ANAPHASE-PROMOTING COMPLEX SUBUNIT 5"/>
    <property type="match status" value="1"/>
</dbReference>